<organism evidence="2 3">
    <name type="scientific">Jimgerdemannia flammicorona</name>
    <dbReference type="NCBI Taxonomy" id="994334"/>
    <lineage>
        <taxon>Eukaryota</taxon>
        <taxon>Fungi</taxon>
        <taxon>Fungi incertae sedis</taxon>
        <taxon>Mucoromycota</taxon>
        <taxon>Mucoromycotina</taxon>
        <taxon>Endogonomycetes</taxon>
        <taxon>Endogonales</taxon>
        <taxon>Endogonaceae</taxon>
        <taxon>Jimgerdemannia</taxon>
    </lineage>
</organism>
<dbReference type="AlphaFoldDB" id="A0A433QN66"/>
<feature type="region of interest" description="Disordered" evidence="1">
    <location>
        <begin position="45"/>
        <end position="68"/>
    </location>
</feature>
<evidence type="ECO:0000256" key="1">
    <source>
        <dbReference type="SAM" id="MobiDB-lite"/>
    </source>
</evidence>
<keyword evidence="3" id="KW-1185">Reference proteome</keyword>
<dbReference type="Proteomes" id="UP000274822">
    <property type="component" value="Unassembled WGS sequence"/>
</dbReference>
<dbReference type="EMBL" id="RBNJ01003184">
    <property type="protein sequence ID" value="RUS31199.1"/>
    <property type="molecule type" value="Genomic_DNA"/>
</dbReference>
<evidence type="ECO:0000313" key="2">
    <source>
        <dbReference type="EMBL" id="RUS31199.1"/>
    </source>
</evidence>
<gene>
    <name evidence="2" type="ORF">BC938DRAFT_478279</name>
</gene>
<comment type="caution">
    <text evidence="2">The sequence shown here is derived from an EMBL/GenBank/DDBJ whole genome shotgun (WGS) entry which is preliminary data.</text>
</comment>
<proteinExistence type="predicted"/>
<evidence type="ECO:0000313" key="3">
    <source>
        <dbReference type="Proteomes" id="UP000274822"/>
    </source>
</evidence>
<accession>A0A433QN66</accession>
<name>A0A433QN66_9FUNG</name>
<reference evidence="2 3" key="1">
    <citation type="journal article" date="2018" name="New Phytol.">
        <title>Phylogenomics of Endogonaceae and evolution of mycorrhizas within Mucoromycota.</title>
        <authorList>
            <person name="Chang Y."/>
            <person name="Desiro A."/>
            <person name="Na H."/>
            <person name="Sandor L."/>
            <person name="Lipzen A."/>
            <person name="Clum A."/>
            <person name="Barry K."/>
            <person name="Grigoriev I.V."/>
            <person name="Martin F.M."/>
            <person name="Stajich J.E."/>
            <person name="Smith M.E."/>
            <person name="Bonito G."/>
            <person name="Spatafora J.W."/>
        </authorList>
    </citation>
    <scope>NUCLEOTIDE SEQUENCE [LARGE SCALE GENOMIC DNA]</scope>
    <source>
        <strain evidence="2 3">AD002</strain>
    </source>
</reference>
<protein>
    <submittedName>
        <fullName evidence="2">Uncharacterized protein</fullName>
    </submittedName>
</protein>
<feature type="compositionally biased region" description="Basic and acidic residues" evidence="1">
    <location>
        <begin position="57"/>
        <end position="68"/>
    </location>
</feature>
<sequence>MLFLAWHGCLKFAKSGFPVFVAHMNSNSYFSHTCAEHRRLRYPVPSESDGNEECEEENSKHKDVAHLH</sequence>